<dbReference type="SUPFAM" id="SSF51735">
    <property type="entry name" value="NAD(P)-binding Rossmann-fold domains"/>
    <property type="match status" value="1"/>
</dbReference>
<comment type="caution">
    <text evidence="2">The sequence shown here is derived from an EMBL/GenBank/DDBJ whole genome shotgun (WGS) entry which is preliminary data.</text>
</comment>
<proteinExistence type="predicted"/>
<name>A0ABV8Q7F8_9MICO</name>
<dbReference type="PANTHER" id="PTHR48079">
    <property type="entry name" value="PROTEIN YEEZ"/>
    <property type="match status" value="1"/>
</dbReference>
<dbReference type="PANTHER" id="PTHR48079:SF9">
    <property type="entry name" value="PUTATIVE-RELATED"/>
    <property type="match status" value="1"/>
</dbReference>
<evidence type="ECO:0000313" key="2">
    <source>
        <dbReference type="EMBL" id="MFC4243709.1"/>
    </source>
</evidence>
<protein>
    <submittedName>
        <fullName evidence="2">SDR family oxidoreductase</fullName>
    </submittedName>
</protein>
<accession>A0ABV8Q7F8</accession>
<dbReference type="Pfam" id="PF01370">
    <property type="entry name" value="Epimerase"/>
    <property type="match status" value="1"/>
</dbReference>
<dbReference type="RefSeq" id="WP_390228789.1">
    <property type="nucleotide sequence ID" value="NZ_JBHSCN010000005.1"/>
</dbReference>
<dbReference type="Gene3D" id="3.40.50.720">
    <property type="entry name" value="NAD(P)-binding Rossmann-like Domain"/>
    <property type="match status" value="1"/>
</dbReference>
<feature type="domain" description="NAD-dependent epimerase/dehydratase" evidence="1">
    <location>
        <begin position="3"/>
        <end position="215"/>
    </location>
</feature>
<dbReference type="InterPro" id="IPR051783">
    <property type="entry name" value="NAD(P)-dependent_oxidoreduct"/>
</dbReference>
<reference evidence="3" key="1">
    <citation type="journal article" date="2019" name="Int. J. Syst. Evol. Microbiol.">
        <title>The Global Catalogue of Microorganisms (GCM) 10K type strain sequencing project: providing services to taxonomists for standard genome sequencing and annotation.</title>
        <authorList>
            <consortium name="The Broad Institute Genomics Platform"/>
            <consortium name="The Broad Institute Genome Sequencing Center for Infectious Disease"/>
            <person name="Wu L."/>
            <person name="Ma J."/>
        </authorList>
    </citation>
    <scope>NUCLEOTIDE SEQUENCE [LARGE SCALE GENOMIC DNA]</scope>
    <source>
        <strain evidence="3">CGMCC 1.10363</strain>
    </source>
</reference>
<dbReference type="Proteomes" id="UP001595900">
    <property type="component" value="Unassembled WGS sequence"/>
</dbReference>
<organism evidence="2 3">
    <name type="scientific">Gryllotalpicola reticulitermitis</name>
    <dbReference type="NCBI Taxonomy" id="1184153"/>
    <lineage>
        <taxon>Bacteria</taxon>
        <taxon>Bacillati</taxon>
        <taxon>Actinomycetota</taxon>
        <taxon>Actinomycetes</taxon>
        <taxon>Micrococcales</taxon>
        <taxon>Microbacteriaceae</taxon>
        <taxon>Gryllotalpicola</taxon>
    </lineage>
</organism>
<dbReference type="EMBL" id="JBHSCN010000005">
    <property type="protein sequence ID" value="MFC4243709.1"/>
    <property type="molecule type" value="Genomic_DNA"/>
</dbReference>
<gene>
    <name evidence="2" type="ORF">ACFOYW_10015</name>
</gene>
<dbReference type="CDD" id="cd05262">
    <property type="entry name" value="SDR_a7"/>
    <property type="match status" value="1"/>
</dbReference>
<evidence type="ECO:0000313" key="3">
    <source>
        <dbReference type="Proteomes" id="UP001595900"/>
    </source>
</evidence>
<evidence type="ECO:0000259" key="1">
    <source>
        <dbReference type="Pfam" id="PF01370"/>
    </source>
</evidence>
<dbReference type="InterPro" id="IPR001509">
    <property type="entry name" value="Epimerase_deHydtase"/>
</dbReference>
<sequence>MRVFVTGASGHIGSLVTAELVENGHEVFGLARSDASAERVAALGGTPVRASLADPERIAEAAAAADGVVHLAFIHDFANFAESVAAERAVIEAIADALDGSGKPFLPASGTMMLAYSPHEGIGTEDMRGDPSLTPNPRTGIENYVLDLTERGIRSAPLRFSPTVHGPTDLHGFIPVLIDVARANGYAGYVGDGDNRWPAVHNLDAAHLIVRGLEKAPGGMPLHAVGDEGIPFREIAEAIGRGAGVPTKSLTQEEASASMGFIGGFAAVDNATSSAKTQEVLDWKPTHPGLLEDLAEGFYFTR</sequence>
<keyword evidence="3" id="KW-1185">Reference proteome</keyword>
<dbReference type="InterPro" id="IPR036291">
    <property type="entry name" value="NAD(P)-bd_dom_sf"/>
</dbReference>